<feature type="domain" description="Glycosyl hydrolase 109 C-terminal" evidence="7">
    <location>
        <begin position="202"/>
        <end position="311"/>
    </location>
</feature>
<reference evidence="8 9" key="1">
    <citation type="submission" date="2016-11" db="EMBL/GenBank/DDBJ databases">
        <authorList>
            <person name="Varghese N."/>
            <person name="Submissions S."/>
        </authorList>
    </citation>
    <scope>NUCLEOTIDE SEQUENCE [LARGE SCALE GENOMIC DNA]</scope>
    <source>
        <strain evidence="8 9">DSM 22613</strain>
    </source>
</reference>
<sequence>METISVPHPLETFVPARAAGQRNVLSLALPPMPLLRVAFVGVGARGRMAVKRWCHIPNIEIAAICDVSREVAEEVATLVEQYGKPRPKIYWGKTAYLDLCQQQGINLVYVCTDWMSHVPIAIHAMEQGKSVAVEVPAALTLKDIWRLIDTAERTQQHCMMLENAVYDHFENAVCQMAREGLLGELVHVEGGYAHPIGDRWTAWRMEYNRMTAGDIYPTHSIGPACQLLDIHRTDRMCYLTAMQTNAFKGKEMHQKVMGESCESFANGDQTSTMIRTAKGKTILIQHNVMTPRPYNRMFQAVGTHGYAAKYPVPEVLLNAEAAAKIGIELKDCNLPLNASQIEILLNHYAPSFSSEIIALAKELDTRGGMSFFMDVRLAECLQQGLPLDMDVYDLAEWCCIAELTKLSIEHGSMPVMIPDFVHRKSLSAEE</sequence>
<evidence type="ECO:0000256" key="3">
    <source>
        <dbReference type="ARBA" id="ARBA00022801"/>
    </source>
</evidence>
<keyword evidence="9" id="KW-1185">Reference proteome</keyword>
<dbReference type="Pfam" id="PF21252">
    <property type="entry name" value="Glyco_hydro_109_C"/>
    <property type="match status" value="1"/>
</dbReference>
<feature type="domain" description="Gfo/Idh/MocA-like oxidoreductase N-terminal" evidence="6">
    <location>
        <begin position="35"/>
        <end position="160"/>
    </location>
</feature>
<dbReference type="InterPro" id="IPR000683">
    <property type="entry name" value="Gfo/Idh/MocA-like_OxRdtase_N"/>
</dbReference>
<keyword evidence="3" id="KW-0378">Hydrolase</keyword>
<dbReference type="AlphaFoldDB" id="A0AAX2F4L4"/>
<evidence type="ECO:0000259" key="6">
    <source>
        <dbReference type="Pfam" id="PF01408"/>
    </source>
</evidence>
<dbReference type="PANTHER" id="PTHR43818">
    <property type="entry name" value="BCDNA.GH03377"/>
    <property type="match status" value="1"/>
</dbReference>
<comment type="caution">
    <text evidence="8">The sequence shown here is derived from an EMBL/GenBank/DDBJ whole genome shotgun (WGS) entry which is preliminary data.</text>
</comment>
<keyword evidence="4" id="KW-0520">NAD</keyword>
<evidence type="ECO:0000256" key="4">
    <source>
        <dbReference type="ARBA" id="ARBA00023027"/>
    </source>
</evidence>
<dbReference type="GO" id="GO:0000166">
    <property type="term" value="F:nucleotide binding"/>
    <property type="evidence" value="ECO:0007669"/>
    <property type="project" value="InterPro"/>
</dbReference>
<accession>A0AAX2F4L4</accession>
<comment type="cofactor">
    <cofactor evidence="1">
        <name>NAD(+)</name>
        <dbReference type="ChEBI" id="CHEBI:57540"/>
    </cofactor>
</comment>
<evidence type="ECO:0000256" key="5">
    <source>
        <dbReference type="ARBA" id="ARBA00023295"/>
    </source>
</evidence>
<name>A0AAX2F4L4_9BACT</name>
<dbReference type="RefSeq" id="WP_065367999.1">
    <property type="nucleotide sequence ID" value="NZ_CP016205.1"/>
</dbReference>
<dbReference type="SUPFAM" id="SSF55347">
    <property type="entry name" value="Glyceraldehyde-3-phosphate dehydrogenase-like, C-terminal domain"/>
    <property type="match status" value="1"/>
</dbReference>
<comment type="similarity">
    <text evidence="2">Belongs to the Gfo/Idh/MocA family. Glycosyl hydrolase 109 subfamily.</text>
</comment>
<dbReference type="GO" id="GO:0016798">
    <property type="term" value="F:hydrolase activity, acting on glycosyl bonds"/>
    <property type="evidence" value="ECO:0007669"/>
    <property type="project" value="UniProtKB-KW"/>
</dbReference>
<dbReference type="InterPro" id="IPR036291">
    <property type="entry name" value="NAD(P)-bd_dom_sf"/>
</dbReference>
<dbReference type="Proteomes" id="UP000184105">
    <property type="component" value="Unassembled WGS sequence"/>
</dbReference>
<proteinExistence type="inferred from homology"/>
<dbReference type="SUPFAM" id="SSF51735">
    <property type="entry name" value="NAD(P)-binding Rossmann-fold domains"/>
    <property type="match status" value="1"/>
</dbReference>
<dbReference type="Gene3D" id="3.40.50.720">
    <property type="entry name" value="NAD(P)-binding Rossmann-like Domain"/>
    <property type="match status" value="1"/>
</dbReference>
<gene>
    <name evidence="8" type="ORF">SAMN05444364_11830</name>
</gene>
<dbReference type="PANTHER" id="PTHR43818:SF1">
    <property type="entry name" value="GLYCOSYL HYDROLASE FAMILY 109 PROTEIN"/>
    <property type="match status" value="1"/>
</dbReference>
<protein>
    <submittedName>
        <fullName evidence="8">Predicted dehydrogenase</fullName>
    </submittedName>
</protein>
<evidence type="ECO:0000256" key="2">
    <source>
        <dbReference type="ARBA" id="ARBA00009329"/>
    </source>
</evidence>
<evidence type="ECO:0000313" key="9">
    <source>
        <dbReference type="Proteomes" id="UP000184105"/>
    </source>
</evidence>
<evidence type="ECO:0000313" key="8">
    <source>
        <dbReference type="EMBL" id="SHF92690.1"/>
    </source>
</evidence>
<dbReference type="InterPro" id="IPR049303">
    <property type="entry name" value="Glyco_hydro_109_C"/>
</dbReference>
<dbReference type="InterPro" id="IPR050463">
    <property type="entry name" value="Gfo/Idh/MocA_oxidrdct_glycsds"/>
</dbReference>
<dbReference type="EMBL" id="FQWA01000018">
    <property type="protein sequence ID" value="SHF92690.1"/>
    <property type="molecule type" value="Genomic_DNA"/>
</dbReference>
<evidence type="ECO:0000259" key="7">
    <source>
        <dbReference type="Pfam" id="PF21252"/>
    </source>
</evidence>
<organism evidence="8 9">
    <name type="scientific">Prevotella scopos JCM 17725</name>
    <dbReference type="NCBI Taxonomy" id="1236518"/>
    <lineage>
        <taxon>Bacteria</taxon>
        <taxon>Pseudomonadati</taxon>
        <taxon>Bacteroidota</taxon>
        <taxon>Bacteroidia</taxon>
        <taxon>Bacteroidales</taxon>
        <taxon>Prevotellaceae</taxon>
        <taxon>Prevotella</taxon>
    </lineage>
</organism>
<dbReference type="Pfam" id="PF01408">
    <property type="entry name" value="GFO_IDH_MocA"/>
    <property type="match status" value="1"/>
</dbReference>
<evidence type="ECO:0000256" key="1">
    <source>
        <dbReference type="ARBA" id="ARBA00001911"/>
    </source>
</evidence>
<dbReference type="Gene3D" id="3.30.360.10">
    <property type="entry name" value="Dihydrodipicolinate Reductase, domain 2"/>
    <property type="match status" value="1"/>
</dbReference>
<keyword evidence="5" id="KW-0326">Glycosidase</keyword>